<dbReference type="AlphaFoldDB" id="A0A915D9T5"/>
<name>A0A915D9T5_9BILA</name>
<protein>
    <submittedName>
        <fullName evidence="3">Uncharacterized protein</fullName>
    </submittedName>
</protein>
<reference evidence="3" key="1">
    <citation type="submission" date="2022-11" db="UniProtKB">
        <authorList>
            <consortium name="WormBaseParasite"/>
        </authorList>
    </citation>
    <scope>IDENTIFICATION</scope>
</reference>
<dbReference type="WBParaSite" id="jg16928.1">
    <property type="protein sequence ID" value="jg16928.1"/>
    <property type="gene ID" value="jg16928"/>
</dbReference>
<feature type="compositionally biased region" description="Low complexity" evidence="1">
    <location>
        <begin position="96"/>
        <end position="111"/>
    </location>
</feature>
<organism evidence="2 3">
    <name type="scientific">Ditylenchus dipsaci</name>
    <dbReference type="NCBI Taxonomy" id="166011"/>
    <lineage>
        <taxon>Eukaryota</taxon>
        <taxon>Metazoa</taxon>
        <taxon>Ecdysozoa</taxon>
        <taxon>Nematoda</taxon>
        <taxon>Chromadorea</taxon>
        <taxon>Rhabditida</taxon>
        <taxon>Tylenchina</taxon>
        <taxon>Tylenchomorpha</taxon>
        <taxon>Sphaerularioidea</taxon>
        <taxon>Anguinidae</taxon>
        <taxon>Anguininae</taxon>
        <taxon>Ditylenchus</taxon>
    </lineage>
</organism>
<evidence type="ECO:0000256" key="1">
    <source>
        <dbReference type="SAM" id="MobiDB-lite"/>
    </source>
</evidence>
<evidence type="ECO:0000313" key="2">
    <source>
        <dbReference type="Proteomes" id="UP000887574"/>
    </source>
</evidence>
<accession>A0A915D9T5</accession>
<evidence type="ECO:0000313" key="3">
    <source>
        <dbReference type="WBParaSite" id="jg16928.1"/>
    </source>
</evidence>
<proteinExistence type="predicted"/>
<dbReference type="Proteomes" id="UP000887574">
    <property type="component" value="Unplaced"/>
</dbReference>
<feature type="region of interest" description="Disordered" evidence="1">
    <location>
        <begin position="35"/>
        <end position="137"/>
    </location>
</feature>
<sequence>MHSKSGIPPTPPPLPPPRVAGSRCLVNSFFGQRPLVSNSNSAHHTDQHGGPKAPPPTITFSTTSLHGQHNEFSPQPHTPTEISSSRYQPWYHMTKHNTPSNHSNSSSNTLNVTQQAEPMPHNHKSQTIGSSGAPLSGHELLSHTVVKPKPATSEPHFWRQKSSNSTFKYSRRAGIDSAPTELDAHTKTYKLKPPRNHHSTPKRQLIRLVL</sequence>
<feature type="compositionally biased region" description="Pro residues" evidence="1">
    <location>
        <begin position="8"/>
        <end position="18"/>
    </location>
</feature>
<feature type="region of interest" description="Disordered" evidence="1">
    <location>
        <begin position="1"/>
        <end position="22"/>
    </location>
</feature>
<keyword evidence="2" id="KW-1185">Reference proteome</keyword>
<feature type="compositionally biased region" description="Polar residues" evidence="1">
    <location>
        <begin position="58"/>
        <end position="87"/>
    </location>
</feature>